<comment type="caution">
    <text evidence="9">The sequence shown here is derived from an EMBL/GenBank/DDBJ whole genome shotgun (WGS) entry which is preliminary data.</text>
</comment>
<comment type="subcellular location">
    <subcellularLocation>
        <location evidence="1">Membrane</location>
        <topology evidence="1">Multi-pass membrane protein</topology>
    </subcellularLocation>
</comment>
<feature type="transmembrane region" description="Helical" evidence="7">
    <location>
        <begin position="116"/>
        <end position="138"/>
    </location>
</feature>
<protein>
    <recommendedName>
        <fullName evidence="8">Rhodopsin domain-containing protein</fullName>
    </recommendedName>
</protein>
<feature type="transmembrane region" description="Helical" evidence="7">
    <location>
        <begin position="240"/>
        <end position="260"/>
    </location>
</feature>
<feature type="transmembrane region" description="Helical" evidence="7">
    <location>
        <begin position="72"/>
        <end position="94"/>
    </location>
</feature>
<feature type="compositionally biased region" description="Pro residues" evidence="6">
    <location>
        <begin position="317"/>
        <end position="336"/>
    </location>
</feature>
<evidence type="ECO:0000256" key="4">
    <source>
        <dbReference type="ARBA" id="ARBA00023136"/>
    </source>
</evidence>
<evidence type="ECO:0000256" key="1">
    <source>
        <dbReference type="ARBA" id="ARBA00004141"/>
    </source>
</evidence>
<keyword evidence="10" id="KW-1185">Reference proteome</keyword>
<name>A0ABR1RM56_9PEZI</name>
<feature type="transmembrane region" description="Helical" evidence="7">
    <location>
        <begin position="203"/>
        <end position="228"/>
    </location>
</feature>
<keyword evidence="2 7" id="KW-0812">Transmembrane</keyword>
<feature type="region of interest" description="Disordered" evidence="6">
    <location>
        <begin position="307"/>
        <end position="343"/>
    </location>
</feature>
<sequence>MQSTEFWALPPAEREKLLQGPALAPPPGVEPNFDNPPNGNAVVISVCGTCLVVGSFFVFVRVSGMGRSWKKIFISDYLMLVSYVLFVAYVAVLLREVHVGFLVHQWDFRLRDLPEIFYLFTLATNFFTTTILLLKTAILLEWQRLFVPGPGSRRRNCFFWTSAVLLAVNFLFNAAAVLVVNLACTPHEKNWDMLVPGRCFDGRALFVASAVVNFAIDLAILVLPQKVIWGLLQLSFRKRLGVSVVFVVGVIACIAAAFRIPVSVRYTRSQDVTYDFCIVGIWAMVEATCGLIVYCTPAFPKALAKLRGGNNNNNKTTPPPGPKTPPSPPLPPPPILPSRRPTR</sequence>
<evidence type="ECO:0000256" key="6">
    <source>
        <dbReference type="SAM" id="MobiDB-lite"/>
    </source>
</evidence>
<feature type="domain" description="Rhodopsin" evidence="8">
    <location>
        <begin position="70"/>
        <end position="303"/>
    </location>
</feature>
<feature type="transmembrane region" description="Helical" evidence="7">
    <location>
        <begin position="41"/>
        <end position="60"/>
    </location>
</feature>
<evidence type="ECO:0000256" key="5">
    <source>
        <dbReference type="ARBA" id="ARBA00038359"/>
    </source>
</evidence>
<feature type="compositionally biased region" description="Low complexity" evidence="6">
    <location>
        <begin position="307"/>
        <end position="316"/>
    </location>
</feature>
<dbReference type="InterPro" id="IPR052337">
    <property type="entry name" value="SAT4-like"/>
</dbReference>
<evidence type="ECO:0000313" key="9">
    <source>
        <dbReference type="EMBL" id="KAK8016030.1"/>
    </source>
</evidence>
<organism evidence="9 10">
    <name type="scientific">Apiospora marii</name>
    <dbReference type="NCBI Taxonomy" id="335849"/>
    <lineage>
        <taxon>Eukaryota</taxon>
        <taxon>Fungi</taxon>
        <taxon>Dikarya</taxon>
        <taxon>Ascomycota</taxon>
        <taxon>Pezizomycotina</taxon>
        <taxon>Sordariomycetes</taxon>
        <taxon>Xylariomycetidae</taxon>
        <taxon>Amphisphaeriales</taxon>
        <taxon>Apiosporaceae</taxon>
        <taxon>Apiospora</taxon>
    </lineage>
</organism>
<evidence type="ECO:0000313" key="10">
    <source>
        <dbReference type="Proteomes" id="UP001396898"/>
    </source>
</evidence>
<dbReference type="Pfam" id="PF20684">
    <property type="entry name" value="Fung_rhodopsin"/>
    <property type="match status" value="1"/>
</dbReference>
<keyword evidence="4 7" id="KW-0472">Membrane</keyword>
<feature type="transmembrane region" description="Helical" evidence="7">
    <location>
        <begin position="158"/>
        <end position="183"/>
    </location>
</feature>
<reference evidence="9 10" key="1">
    <citation type="submission" date="2023-01" db="EMBL/GenBank/DDBJ databases">
        <title>Analysis of 21 Apiospora genomes using comparative genomics revels a genus with tremendous synthesis potential of carbohydrate active enzymes and secondary metabolites.</title>
        <authorList>
            <person name="Sorensen T."/>
        </authorList>
    </citation>
    <scope>NUCLEOTIDE SEQUENCE [LARGE SCALE GENOMIC DNA]</scope>
    <source>
        <strain evidence="9 10">CBS 20057</strain>
    </source>
</reference>
<comment type="similarity">
    <text evidence="5">Belongs to the SAT4 family.</text>
</comment>
<evidence type="ECO:0000259" key="8">
    <source>
        <dbReference type="Pfam" id="PF20684"/>
    </source>
</evidence>
<gene>
    <name evidence="9" type="ORF">PG991_008918</name>
</gene>
<dbReference type="Proteomes" id="UP001396898">
    <property type="component" value="Unassembled WGS sequence"/>
</dbReference>
<evidence type="ECO:0000256" key="2">
    <source>
        <dbReference type="ARBA" id="ARBA00022692"/>
    </source>
</evidence>
<dbReference type="PANTHER" id="PTHR33048:SF47">
    <property type="entry name" value="INTEGRAL MEMBRANE PROTEIN-RELATED"/>
    <property type="match status" value="1"/>
</dbReference>
<accession>A0ABR1RM56</accession>
<feature type="transmembrane region" description="Helical" evidence="7">
    <location>
        <begin position="272"/>
        <end position="295"/>
    </location>
</feature>
<proteinExistence type="inferred from homology"/>
<dbReference type="PANTHER" id="PTHR33048">
    <property type="entry name" value="PTH11-LIKE INTEGRAL MEMBRANE PROTEIN (AFU_ORTHOLOGUE AFUA_5G11245)"/>
    <property type="match status" value="1"/>
</dbReference>
<evidence type="ECO:0000256" key="3">
    <source>
        <dbReference type="ARBA" id="ARBA00022989"/>
    </source>
</evidence>
<keyword evidence="3 7" id="KW-1133">Transmembrane helix</keyword>
<dbReference type="EMBL" id="JAQQWI010000012">
    <property type="protein sequence ID" value="KAK8016030.1"/>
    <property type="molecule type" value="Genomic_DNA"/>
</dbReference>
<dbReference type="InterPro" id="IPR049326">
    <property type="entry name" value="Rhodopsin_dom_fungi"/>
</dbReference>
<evidence type="ECO:0000256" key="7">
    <source>
        <dbReference type="SAM" id="Phobius"/>
    </source>
</evidence>